<evidence type="ECO:0000313" key="4">
    <source>
        <dbReference type="EMBL" id="MBH0779926.1"/>
    </source>
</evidence>
<evidence type="ECO:0000256" key="1">
    <source>
        <dbReference type="ARBA" id="ARBA00023239"/>
    </source>
</evidence>
<keyword evidence="5" id="KW-1185">Reference proteome</keyword>
<dbReference type="GO" id="GO:0016829">
    <property type="term" value="F:lyase activity"/>
    <property type="evidence" value="ECO:0007669"/>
    <property type="project" value="UniProtKB-KW"/>
</dbReference>
<dbReference type="RefSeq" id="WP_196152221.1">
    <property type="nucleotide sequence ID" value="NZ_JADMLG010000012.1"/>
</dbReference>
<dbReference type="Proteomes" id="UP000655751">
    <property type="component" value="Unassembled WGS sequence"/>
</dbReference>
<protein>
    <submittedName>
        <fullName evidence="4">Uncharacterized protein</fullName>
    </submittedName>
</protein>
<dbReference type="InterPro" id="IPR008948">
    <property type="entry name" value="L-Aspartase-like"/>
</dbReference>
<feature type="transmembrane region" description="Helical" evidence="3">
    <location>
        <begin position="193"/>
        <end position="220"/>
    </location>
</feature>
<comment type="caution">
    <text evidence="4">The sequence shown here is derived from an EMBL/GenBank/DDBJ whole genome shotgun (WGS) entry which is preliminary data.</text>
</comment>
<dbReference type="SUPFAM" id="SSF48557">
    <property type="entry name" value="L-aspartase-like"/>
    <property type="match status" value="1"/>
</dbReference>
<organism evidence="4 5">
    <name type="scientific">Nocardia bovistercoris</name>
    <dbReference type="NCBI Taxonomy" id="2785916"/>
    <lineage>
        <taxon>Bacteria</taxon>
        <taxon>Bacillati</taxon>
        <taxon>Actinomycetota</taxon>
        <taxon>Actinomycetes</taxon>
        <taxon>Mycobacteriales</taxon>
        <taxon>Nocardiaceae</taxon>
        <taxon>Nocardia</taxon>
    </lineage>
</organism>
<dbReference type="AlphaFoldDB" id="A0A931IGE7"/>
<evidence type="ECO:0000313" key="5">
    <source>
        <dbReference type="Proteomes" id="UP000655751"/>
    </source>
</evidence>
<dbReference type="EMBL" id="JADMLG010000012">
    <property type="protein sequence ID" value="MBH0779926.1"/>
    <property type="molecule type" value="Genomic_DNA"/>
</dbReference>
<accession>A0A931IGE7</accession>
<feature type="region of interest" description="Disordered" evidence="2">
    <location>
        <begin position="226"/>
        <end position="266"/>
    </location>
</feature>
<evidence type="ECO:0000256" key="3">
    <source>
        <dbReference type="SAM" id="Phobius"/>
    </source>
</evidence>
<feature type="compositionally biased region" description="Gly residues" evidence="2">
    <location>
        <begin position="226"/>
        <end position="236"/>
    </location>
</feature>
<keyword evidence="3" id="KW-0472">Membrane</keyword>
<feature type="compositionally biased region" description="Polar residues" evidence="2">
    <location>
        <begin position="256"/>
        <end position="266"/>
    </location>
</feature>
<feature type="compositionally biased region" description="Low complexity" evidence="2">
    <location>
        <begin position="237"/>
        <end position="246"/>
    </location>
</feature>
<keyword evidence="1" id="KW-0456">Lyase</keyword>
<proteinExistence type="predicted"/>
<evidence type="ECO:0000256" key="2">
    <source>
        <dbReference type="SAM" id="MobiDB-lite"/>
    </source>
</evidence>
<keyword evidence="3" id="KW-0812">Transmembrane</keyword>
<gene>
    <name evidence="4" type="ORF">IT779_26995</name>
</gene>
<sequence>MIELGGDPGPPAGVVSVVDRADPGGEARVGVDAGGSFVGGVDPRVERRPGDIDDLEQPLHLTLVRSAALQVPALVSILHHSMLAEHERPAGAWHSEWQPLRDCPVLVGAAAATTTELLDGLVVDTAQMRRNLDLTAGQIVSERLSTAPTPLLGKIAAKNVLRTAAFEAERTRRPMVDILTENSDVRAHFDHDAIAALLLPVTGIAVAVPAAAIVVMMLVGGGQHGPGRHMPGGGSPGSSHVPLSGHAPGAGGPHSQAVTATPSSTP</sequence>
<name>A0A931IGE7_9NOCA</name>
<dbReference type="Gene3D" id="1.20.200.10">
    <property type="entry name" value="Fumarase/aspartase (Central domain)"/>
    <property type="match status" value="1"/>
</dbReference>
<keyword evidence="3" id="KW-1133">Transmembrane helix</keyword>
<dbReference type="Gene3D" id="1.10.40.30">
    <property type="entry name" value="Fumarase/aspartase (C-terminal domain)"/>
    <property type="match status" value="1"/>
</dbReference>
<reference evidence="4" key="1">
    <citation type="submission" date="2020-11" db="EMBL/GenBank/DDBJ databases">
        <title>Nocardia NEAU-351.nov., a novel actinomycete isolated from the cow dung.</title>
        <authorList>
            <person name="Zhang X."/>
        </authorList>
    </citation>
    <scope>NUCLEOTIDE SEQUENCE</scope>
    <source>
        <strain evidence="4">NEAU-351</strain>
    </source>
</reference>